<organism evidence="1 2">
    <name type="scientific">Caerostris extrusa</name>
    <name type="common">Bark spider</name>
    <name type="synonym">Caerostris bankana</name>
    <dbReference type="NCBI Taxonomy" id="172846"/>
    <lineage>
        <taxon>Eukaryota</taxon>
        <taxon>Metazoa</taxon>
        <taxon>Ecdysozoa</taxon>
        <taxon>Arthropoda</taxon>
        <taxon>Chelicerata</taxon>
        <taxon>Arachnida</taxon>
        <taxon>Araneae</taxon>
        <taxon>Araneomorphae</taxon>
        <taxon>Entelegynae</taxon>
        <taxon>Araneoidea</taxon>
        <taxon>Araneidae</taxon>
        <taxon>Caerostris</taxon>
    </lineage>
</organism>
<accession>A0AAV4S8T7</accession>
<sequence length="90" mass="10357">MKEKKRCSQNKQNLYPLFKGQESRFYSALSIIHYCPKFPVQKPTRGSSVRAKLPGKKEVVLSAPILRGIPIHYGVGSRDKVRRFHFPSEI</sequence>
<dbReference type="EMBL" id="BPLR01008986">
    <property type="protein sequence ID" value="GIY28812.1"/>
    <property type="molecule type" value="Genomic_DNA"/>
</dbReference>
<dbReference type="Proteomes" id="UP001054945">
    <property type="component" value="Unassembled WGS sequence"/>
</dbReference>
<comment type="caution">
    <text evidence="1">The sequence shown here is derived from an EMBL/GenBank/DDBJ whole genome shotgun (WGS) entry which is preliminary data.</text>
</comment>
<name>A0AAV4S8T7_CAEEX</name>
<keyword evidence="2" id="KW-1185">Reference proteome</keyword>
<reference evidence="1 2" key="1">
    <citation type="submission" date="2021-06" db="EMBL/GenBank/DDBJ databases">
        <title>Caerostris extrusa draft genome.</title>
        <authorList>
            <person name="Kono N."/>
            <person name="Arakawa K."/>
        </authorList>
    </citation>
    <scope>NUCLEOTIDE SEQUENCE [LARGE SCALE GENOMIC DNA]</scope>
</reference>
<evidence type="ECO:0000313" key="2">
    <source>
        <dbReference type="Proteomes" id="UP001054945"/>
    </source>
</evidence>
<protein>
    <submittedName>
        <fullName evidence="1">Uncharacterized protein</fullName>
    </submittedName>
</protein>
<proteinExistence type="predicted"/>
<dbReference type="AlphaFoldDB" id="A0AAV4S8T7"/>
<gene>
    <name evidence="1" type="ORF">CEXT_405371</name>
</gene>
<evidence type="ECO:0000313" key="1">
    <source>
        <dbReference type="EMBL" id="GIY28812.1"/>
    </source>
</evidence>